<dbReference type="GeneID" id="109486713"/>
<sequence>MAFLRMFLVCVVVLAMGAESSRLTRRLPHLQAASLALTEAVGGTLDRATEDYCAEEECREGFLRGIGNPLCRRHRGFFNGNQTDEQIGAEIAETDVSLKVWSCVLGSVLDESEDEGESEEIYTTASIAAQMDTLRAMMKNMGLPQAFSDAPCSLVLLQAFKRHAETLTDHVNVMRSSIN</sequence>
<evidence type="ECO:0000256" key="1">
    <source>
        <dbReference type="SAM" id="SignalP"/>
    </source>
</evidence>
<proteinExistence type="predicted"/>
<dbReference type="KEGG" id="bbel:109486713"/>
<keyword evidence="2" id="KW-1185">Reference proteome</keyword>
<evidence type="ECO:0000313" key="3">
    <source>
        <dbReference type="RefSeq" id="XP_019646163.1"/>
    </source>
</evidence>
<dbReference type="RefSeq" id="XP_019646163.1">
    <property type="nucleotide sequence ID" value="XM_019790604.1"/>
</dbReference>
<evidence type="ECO:0000313" key="2">
    <source>
        <dbReference type="Proteomes" id="UP000515135"/>
    </source>
</evidence>
<keyword evidence="1" id="KW-0732">Signal</keyword>
<accession>A0A6P5A976</accession>
<protein>
    <submittedName>
        <fullName evidence="3">Uncharacterized protein LOC109486713</fullName>
    </submittedName>
</protein>
<organism evidence="2 3">
    <name type="scientific">Branchiostoma belcheri</name>
    <name type="common">Amphioxus</name>
    <dbReference type="NCBI Taxonomy" id="7741"/>
    <lineage>
        <taxon>Eukaryota</taxon>
        <taxon>Metazoa</taxon>
        <taxon>Chordata</taxon>
        <taxon>Cephalochordata</taxon>
        <taxon>Leptocardii</taxon>
        <taxon>Amphioxiformes</taxon>
        <taxon>Branchiostomatidae</taxon>
        <taxon>Branchiostoma</taxon>
    </lineage>
</organism>
<reference evidence="3" key="1">
    <citation type="submission" date="2025-08" db="UniProtKB">
        <authorList>
            <consortium name="RefSeq"/>
        </authorList>
    </citation>
    <scope>IDENTIFICATION</scope>
    <source>
        <tissue evidence="3">Gonad</tissue>
    </source>
</reference>
<dbReference type="AlphaFoldDB" id="A0A6P5A976"/>
<dbReference type="OrthoDB" id="10001967at2759"/>
<dbReference type="Proteomes" id="UP000515135">
    <property type="component" value="Unplaced"/>
</dbReference>
<feature type="signal peptide" evidence="1">
    <location>
        <begin position="1"/>
        <end position="20"/>
    </location>
</feature>
<feature type="chain" id="PRO_5027560306" evidence="1">
    <location>
        <begin position="21"/>
        <end position="179"/>
    </location>
</feature>
<name>A0A6P5A976_BRABE</name>
<gene>
    <name evidence="3" type="primary">LOC109486713</name>
</gene>